<dbReference type="InterPro" id="IPR036388">
    <property type="entry name" value="WH-like_DNA-bd_sf"/>
</dbReference>
<dbReference type="AlphaFoldDB" id="A0A402D449"/>
<organism evidence="1 2">
    <name type="scientific">Capsulimonas corticalis</name>
    <dbReference type="NCBI Taxonomy" id="2219043"/>
    <lineage>
        <taxon>Bacteria</taxon>
        <taxon>Bacillati</taxon>
        <taxon>Armatimonadota</taxon>
        <taxon>Armatimonadia</taxon>
        <taxon>Capsulimonadales</taxon>
        <taxon>Capsulimonadaceae</taxon>
        <taxon>Capsulimonas</taxon>
    </lineage>
</organism>
<dbReference type="Pfam" id="PF13424">
    <property type="entry name" value="TPR_12"/>
    <property type="match status" value="1"/>
</dbReference>
<gene>
    <name evidence="1" type="ORF">CCAX7_32550</name>
</gene>
<dbReference type="Proteomes" id="UP000287394">
    <property type="component" value="Chromosome"/>
</dbReference>
<reference evidence="1 2" key="1">
    <citation type="journal article" date="2019" name="Int. J. Syst. Evol. Microbiol.">
        <title>Capsulimonas corticalis gen. nov., sp. nov., an aerobic capsulated bacterium, of a novel bacterial order, Capsulimonadales ord. nov., of the class Armatimonadia of the phylum Armatimonadetes.</title>
        <authorList>
            <person name="Li J."/>
            <person name="Kudo C."/>
            <person name="Tonouchi A."/>
        </authorList>
    </citation>
    <scope>NUCLEOTIDE SEQUENCE [LARGE SCALE GENOMIC DNA]</scope>
    <source>
        <strain evidence="1 2">AX-7</strain>
    </source>
</reference>
<name>A0A402D449_9BACT</name>
<protein>
    <submittedName>
        <fullName evidence="1">Uncharacterized protein</fullName>
    </submittedName>
</protein>
<dbReference type="SMART" id="SM01043">
    <property type="entry name" value="BTAD"/>
    <property type="match status" value="1"/>
</dbReference>
<dbReference type="SUPFAM" id="SSF46894">
    <property type="entry name" value="C-terminal effector domain of the bipartite response regulators"/>
    <property type="match status" value="1"/>
</dbReference>
<dbReference type="Gene3D" id="3.40.50.300">
    <property type="entry name" value="P-loop containing nucleotide triphosphate hydrolases"/>
    <property type="match status" value="1"/>
</dbReference>
<dbReference type="GO" id="GO:0003677">
    <property type="term" value="F:DNA binding"/>
    <property type="evidence" value="ECO:0007669"/>
    <property type="project" value="InterPro"/>
</dbReference>
<dbReference type="Gene3D" id="1.10.10.10">
    <property type="entry name" value="Winged helix-like DNA-binding domain superfamily/Winged helix DNA-binding domain"/>
    <property type="match status" value="1"/>
</dbReference>
<dbReference type="InterPro" id="IPR016032">
    <property type="entry name" value="Sig_transdc_resp-reg_C-effctor"/>
</dbReference>
<sequence>MDPRCRINLLGPLCVIQAHQTVTRFRTQKAAALLAYFALRPGPHAREQVIDLFWPEMDLAAGRGNLSTTLSGLRRRLEPPGIRPGSVLVTTHAQVGLDPAAVTTDVVEFERFCAEGETAASPDKVISLLNRAVNLYAGDFQEGNFQDWAVRESERLHARLVSALDRLGEAYETLERFAEAGEAARRRVSADPYTEEAHVALVRRLVRSSQRGAALEAARSFEQFFEREFGEGSARDARRAMEEFLGEIGPAAPVSRAPLTPPPPALSSQSVLPADPLPTPPLAPIPFWLSRFFGREREMLRLASLLLPPKGSGAPLRLTTLLGPGGTGKTRLAAEFARRAGERFGLWRGFVPLADLNEPEQIAARIAHSLRLPPGGDSQERIAAFFVNRERPEGSRDLLVLDNMEQLLAGGGEASVVRIVAELLARSPELTILCTSRRPLGVQGERTISVEPLEVPDAQWETDGSEEGGSSGDLASLLEVPSVRLYVDRAQALRPEFGLSAANAASVAALCRALEGSPLALELAASWVRLLPPRKMWERLSQGLGTPETRLSDLPDRQRSLEASLEWSWRLLTPAQQRLLAGLSIFRGGWDLRAAETVCAEPGALELLADLQEASLVTASETGDGDIRYGLLESVRVFSQKQRDQRGETETLRTRHLSFFADLAAEAAPDLYRSRQAYWLDALETEHDNLRAALEWTVVDPSSRELGLRLVSALAPFWRARGYLQEGYDRCAALLSGAASAGASEARIGALNAGGLLASLLAKYAEADAFHQEALEIARAQRSILGESAALLGLGTVRYWRYDYPAAERLLQESLSKRFEARVDKPDPRRYDWEEAATHHTLGNLAIRLENYAEAQAQFGRALDLRRAAGDTLGVAGTLGALGQVALAQGEYDTAEMHLRESQHIFDSLGQRWTAALCLAGLSRIAEERGTIALCARLLSAAMAVRKRHHFPLPPAERPGHEEQLRWLTEELGASAFNAAWSEGQTLSWEQSDVVPAG</sequence>
<dbReference type="Gene3D" id="1.25.40.10">
    <property type="entry name" value="Tetratricopeptide repeat domain"/>
    <property type="match status" value="2"/>
</dbReference>
<dbReference type="PANTHER" id="PTHR47691">
    <property type="entry name" value="REGULATOR-RELATED"/>
    <property type="match status" value="1"/>
</dbReference>
<dbReference type="InterPro" id="IPR005158">
    <property type="entry name" value="BTAD"/>
</dbReference>
<accession>A0A402D449</accession>
<dbReference type="SUPFAM" id="SSF52540">
    <property type="entry name" value="P-loop containing nucleoside triphosphate hydrolases"/>
    <property type="match status" value="1"/>
</dbReference>
<dbReference type="OrthoDB" id="27092at2"/>
<dbReference type="InterPro" id="IPR011990">
    <property type="entry name" value="TPR-like_helical_dom_sf"/>
</dbReference>
<proteinExistence type="predicted"/>
<evidence type="ECO:0000313" key="2">
    <source>
        <dbReference type="Proteomes" id="UP000287394"/>
    </source>
</evidence>
<dbReference type="KEGG" id="ccot:CCAX7_32550"/>
<dbReference type="InterPro" id="IPR027417">
    <property type="entry name" value="P-loop_NTPase"/>
</dbReference>
<dbReference type="PANTHER" id="PTHR47691:SF3">
    <property type="entry name" value="HTH-TYPE TRANSCRIPTIONAL REGULATOR RV0890C-RELATED"/>
    <property type="match status" value="1"/>
</dbReference>
<dbReference type="Pfam" id="PF13191">
    <property type="entry name" value="AAA_16"/>
    <property type="match status" value="1"/>
</dbReference>
<dbReference type="SMART" id="SM00028">
    <property type="entry name" value="TPR"/>
    <property type="match status" value="4"/>
</dbReference>
<dbReference type="PROSITE" id="PS50005">
    <property type="entry name" value="TPR"/>
    <property type="match status" value="1"/>
</dbReference>
<dbReference type="InterPro" id="IPR041664">
    <property type="entry name" value="AAA_16"/>
</dbReference>
<dbReference type="RefSeq" id="WP_119324257.1">
    <property type="nucleotide sequence ID" value="NZ_AP025739.1"/>
</dbReference>
<dbReference type="SUPFAM" id="SSF48452">
    <property type="entry name" value="TPR-like"/>
    <property type="match status" value="3"/>
</dbReference>
<keyword evidence="2" id="KW-1185">Reference proteome</keyword>
<dbReference type="Pfam" id="PF03704">
    <property type="entry name" value="BTAD"/>
    <property type="match status" value="1"/>
</dbReference>
<evidence type="ECO:0000313" key="1">
    <source>
        <dbReference type="EMBL" id="BDI31204.1"/>
    </source>
</evidence>
<dbReference type="GO" id="GO:0006355">
    <property type="term" value="P:regulation of DNA-templated transcription"/>
    <property type="evidence" value="ECO:0007669"/>
    <property type="project" value="InterPro"/>
</dbReference>
<dbReference type="InterPro" id="IPR019734">
    <property type="entry name" value="TPR_rpt"/>
</dbReference>
<dbReference type="EMBL" id="AP025739">
    <property type="protein sequence ID" value="BDI31204.1"/>
    <property type="molecule type" value="Genomic_DNA"/>
</dbReference>